<name>A0A9X3N1U2_9ACTN</name>
<feature type="domain" description="M23ase beta-sheet core" evidence="3">
    <location>
        <begin position="256"/>
        <end position="355"/>
    </location>
</feature>
<sequence>MRIRLLGVVVAVGVAAATLVTAAPAQAPAKAAAAVVSGDLGRVSAKHVSGGGSTSGSIPTKLPKGIVLGDGFYSLSTSSSDGTALAQAEADDIELFGGAVTASLVSRTASAKASGVKYRGTVRDLVLGEDDIGSVSSTKTYTFDAGKAVVNKDGAGLTVTLTDDLNGFPAGTTVVVADVSASAGPAGTPAATATATATPTVAPTSTATPEPTATPKPKNTTPAWKKRLMTTRFVFPVGGKTTIGGPFGAFRADTGFHEGNDLFADFGTPVVAVADGELANVGSLPISGNRLWVYADSGDQFFYAHLASFSPAAVDGRHVEAGTILGYVGNTGDAEPTPPHLHFEIHPDGGKAVDPNPFLVAWQKRAGAALTDTAERPGALVEVRDFIGEG</sequence>
<protein>
    <submittedName>
        <fullName evidence="4">M23 family metallopeptidase</fullName>
    </submittedName>
</protein>
<dbReference type="Proteomes" id="UP001149140">
    <property type="component" value="Unassembled WGS sequence"/>
</dbReference>
<feature type="region of interest" description="Disordered" evidence="1">
    <location>
        <begin position="185"/>
        <end position="222"/>
    </location>
</feature>
<reference evidence="4" key="1">
    <citation type="submission" date="2022-10" db="EMBL/GenBank/DDBJ databases">
        <title>The WGS of Solirubrobacter ginsenosidimutans DSM 21036.</title>
        <authorList>
            <person name="Jiang Z."/>
        </authorList>
    </citation>
    <scope>NUCLEOTIDE SEQUENCE</scope>
    <source>
        <strain evidence="4">DSM 21036</strain>
    </source>
</reference>
<organism evidence="4 5">
    <name type="scientific">Solirubrobacter ginsenosidimutans</name>
    <dbReference type="NCBI Taxonomy" id="490573"/>
    <lineage>
        <taxon>Bacteria</taxon>
        <taxon>Bacillati</taxon>
        <taxon>Actinomycetota</taxon>
        <taxon>Thermoleophilia</taxon>
        <taxon>Solirubrobacterales</taxon>
        <taxon>Solirubrobacteraceae</taxon>
        <taxon>Solirubrobacter</taxon>
    </lineage>
</organism>
<feature type="signal peptide" evidence="2">
    <location>
        <begin position="1"/>
        <end position="22"/>
    </location>
</feature>
<evidence type="ECO:0000256" key="2">
    <source>
        <dbReference type="SAM" id="SignalP"/>
    </source>
</evidence>
<dbReference type="EMBL" id="JAPDOD010000024">
    <property type="protein sequence ID" value="MDA0163313.1"/>
    <property type="molecule type" value="Genomic_DNA"/>
</dbReference>
<comment type="caution">
    <text evidence="4">The sequence shown here is derived from an EMBL/GenBank/DDBJ whole genome shotgun (WGS) entry which is preliminary data.</text>
</comment>
<evidence type="ECO:0000259" key="3">
    <source>
        <dbReference type="Pfam" id="PF01551"/>
    </source>
</evidence>
<gene>
    <name evidence="4" type="ORF">OM076_23765</name>
</gene>
<feature type="chain" id="PRO_5040820102" evidence="2">
    <location>
        <begin position="23"/>
        <end position="390"/>
    </location>
</feature>
<proteinExistence type="predicted"/>
<evidence type="ECO:0000313" key="4">
    <source>
        <dbReference type="EMBL" id="MDA0163313.1"/>
    </source>
</evidence>
<dbReference type="PANTHER" id="PTHR21666:SF270">
    <property type="entry name" value="MUREIN HYDROLASE ACTIVATOR ENVC"/>
    <property type="match status" value="1"/>
</dbReference>
<dbReference type="PANTHER" id="PTHR21666">
    <property type="entry name" value="PEPTIDASE-RELATED"/>
    <property type="match status" value="1"/>
</dbReference>
<dbReference type="RefSeq" id="WP_270042557.1">
    <property type="nucleotide sequence ID" value="NZ_JAPDOD010000024.1"/>
</dbReference>
<dbReference type="GO" id="GO:0004222">
    <property type="term" value="F:metalloendopeptidase activity"/>
    <property type="evidence" value="ECO:0007669"/>
    <property type="project" value="TreeGrafter"/>
</dbReference>
<dbReference type="Gene3D" id="2.70.70.10">
    <property type="entry name" value="Glucose Permease (Domain IIA)"/>
    <property type="match status" value="1"/>
</dbReference>
<dbReference type="InterPro" id="IPR016047">
    <property type="entry name" value="M23ase_b-sheet_dom"/>
</dbReference>
<accession>A0A9X3N1U2</accession>
<dbReference type="AlphaFoldDB" id="A0A9X3N1U2"/>
<dbReference type="SUPFAM" id="SSF51261">
    <property type="entry name" value="Duplicated hybrid motif"/>
    <property type="match status" value="1"/>
</dbReference>
<keyword evidence="2" id="KW-0732">Signal</keyword>
<dbReference type="InterPro" id="IPR011055">
    <property type="entry name" value="Dup_hybrid_motif"/>
</dbReference>
<dbReference type="CDD" id="cd12797">
    <property type="entry name" value="M23_peptidase"/>
    <property type="match status" value="1"/>
</dbReference>
<dbReference type="Pfam" id="PF01551">
    <property type="entry name" value="Peptidase_M23"/>
    <property type="match status" value="1"/>
</dbReference>
<evidence type="ECO:0000256" key="1">
    <source>
        <dbReference type="SAM" id="MobiDB-lite"/>
    </source>
</evidence>
<dbReference type="InterPro" id="IPR050570">
    <property type="entry name" value="Cell_wall_metabolism_enzyme"/>
</dbReference>
<keyword evidence="5" id="KW-1185">Reference proteome</keyword>
<evidence type="ECO:0000313" key="5">
    <source>
        <dbReference type="Proteomes" id="UP001149140"/>
    </source>
</evidence>